<dbReference type="Proteomes" id="UP001629113">
    <property type="component" value="Unassembled WGS sequence"/>
</dbReference>
<dbReference type="PANTHER" id="PTHR10728">
    <property type="entry name" value="CYTOSOLIC PHOSPHOLIPASE A2"/>
    <property type="match status" value="1"/>
</dbReference>
<evidence type="ECO:0000313" key="11">
    <source>
        <dbReference type="EMBL" id="KAL3420159.1"/>
    </source>
</evidence>
<evidence type="ECO:0000256" key="4">
    <source>
        <dbReference type="ARBA" id="ARBA00022801"/>
    </source>
</evidence>
<keyword evidence="12" id="KW-1185">Reference proteome</keyword>
<protein>
    <recommendedName>
        <fullName evidence="2 9">Lysophospholipase</fullName>
        <ecNumber evidence="2 9">3.1.1.5</ecNumber>
    </recommendedName>
</protein>
<dbReference type="SUPFAM" id="SSF52151">
    <property type="entry name" value="FabD/lysophospholipase-like"/>
    <property type="match status" value="1"/>
</dbReference>
<comment type="catalytic activity">
    <reaction evidence="9">
        <text>a 1-acyl-sn-glycero-3-phosphocholine + H2O = sn-glycerol 3-phosphocholine + a fatty acid + H(+)</text>
        <dbReference type="Rhea" id="RHEA:15177"/>
        <dbReference type="ChEBI" id="CHEBI:15377"/>
        <dbReference type="ChEBI" id="CHEBI:15378"/>
        <dbReference type="ChEBI" id="CHEBI:16870"/>
        <dbReference type="ChEBI" id="CHEBI:28868"/>
        <dbReference type="ChEBI" id="CHEBI:58168"/>
        <dbReference type="EC" id="3.1.1.5"/>
    </reaction>
</comment>
<feature type="chain" id="PRO_5045011391" description="Lysophospholipase" evidence="9">
    <location>
        <begin position="22"/>
        <end position="545"/>
    </location>
</feature>
<keyword evidence="6 8" id="KW-0443">Lipid metabolism</keyword>
<dbReference type="InterPro" id="IPR002642">
    <property type="entry name" value="LysoPLipase_cat_dom"/>
</dbReference>
<dbReference type="EMBL" id="JBFCZG010000007">
    <property type="protein sequence ID" value="KAL3420159.1"/>
    <property type="molecule type" value="Genomic_DNA"/>
</dbReference>
<keyword evidence="3 9" id="KW-0732">Signal</keyword>
<proteinExistence type="inferred from homology"/>
<accession>A0ABR4PA15</accession>
<sequence>MLSLLYSSVPVLGALLSGVAAQEGTYAPFAATCPSTSLVRPADGLSESEEAYRVARKAIADVALSEWLQTTNLDFGSASLPTVALTTSGGGYRSLLSGAGVIQGLDNRDSSVSTSGLFQALTYHAGLSGGSWLLSSLAGNNYPTVSYLQENLWNEAFRDSLLDPEFLLAAAAYFEVVNDVTDKELAGYDTTLVDPWGRLLSYQLLQGANGGVGTTLSSIATLSNFTSHAVPIPIITALGVKTWLGECLPGPNATQYEFSPFEMGSWDDDISAFTSTKYLGTNLDNGTPTGDNCTENYDNLGYVLGTSSALFNNFCLAVPAPSNSTTSIYSTITQILDYVHDITFSDEFATYANPFYNYNSPTSTPNGANNVSAQLSLSLVDGGEALQNNPIFPFLQPARHVDVIIVNDNSADTADNWPNGTEILTTYVQALSQNLTRMPFIPSVDTFLADRLNQRATFFGCNDTAQATIIYIPNYNFTYASNVATAKLAYAEDETAGMIANGVQLITQGNDATWNQCLACGIMMKTGDALPTECTACLEEYCYFP</sequence>
<evidence type="ECO:0000256" key="1">
    <source>
        <dbReference type="ARBA" id="ARBA00008780"/>
    </source>
</evidence>
<reference evidence="11 12" key="1">
    <citation type="submission" date="2024-06" db="EMBL/GenBank/DDBJ databases">
        <title>Complete genome of Phlyctema vagabunda strain 19-DSS-EL-015.</title>
        <authorList>
            <person name="Fiorenzani C."/>
        </authorList>
    </citation>
    <scope>NUCLEOTIDE SEQUENCE [LARGE SCALE GENOMIC DNA]</scope>
    <source>
        <strain evidence="11 12">19-DSS-EL-015</strain>
    </source>
</reference>
<comment type="similarity">
    <text evidence="1 9">Belongs to the lysophospholipase family.</text>
</comment>
<feature type="domain" description="PLA2c" evidence="10">
    <location>
        <begin position="32"/>
        <end position="545"/>
    </location>
</feature>
<gene>
    <name evidence="11" type="ORF">PVAG01_08658</name>
</gene>
<evidence type="ECO:0000256" key="3">
    <source>
        <dbReference type="ARBA" id="ARBA00022729"/>
    </source>
</evidence>
<evidence type="ECO:0000259" key="10">
    <source>
        <dbReference type="PROSITE" id="PS51210"/>
    </source>
</evidence>
<comment type="caution">
    <text evidence="11">The sequence shown here is derived from an EMBL/GenBank/DDBJ whole genome shotgun (WGS) entry which is preliminary data.</text>
</comment>
<name>A0ABR4PA15_9HELO</name>
<keyword evidence="4 8" id="KW-0378">Hydrolase</keyword>
<dbReference type="InterPro" id="IPR016035">
    <property type="entry name" value="Acyl_Trfase/lysoPLipase"/>
</dbReference>
<feature type="signal peptide" evidence="9">
    <location>
        <begin position="1"/>
        <end position="21"/>
    </location>
</feature>
<evidence type="ECO:0000256" key="9">
    <source>
        <dbReference type="RuleBase" id="RU362103"/>
    </source>
</evidence>
<evidence type="ECO:0000256" key="7">
    <source>
        <dbReference type="ARBA" id="ARBA00023180"/>
    </source>
</evidence>
<evidence type="ECO:0000256" key="6">
    <source>
        <dbReference type="ARBA" id="ARBA00023098"/>
    </source>
</evidence>
<dbReference type="Pfam" id="PF01735">
    <property type="entry name" value="PLA2_B"/>
    <property type="match status" value="1"/>
</dbReference>
<dbReference type="EC" id="3.1.1.5" evidence="2 9"/>
<dbReference type="Gene3D" id="3.40.1090.10">
    <property type="entry name" value="Cytosolic phospholipase A2 catalytic domain"/>
    <property type="match status" value="1"/>
</dbReference>
<dbReference type="PROSITE" id="PS51210">
    <property type="entry name" value="PLA2C"/>
    <property type="match status" value="1"/>
</dbReference>
<evidence type="ECO:0000256" key="8">
    <source>
        <dbReference type="PROSITE-ProRule" id="PRU00555"/>
    </source>
</evidence>
<evidence type="ECO:0000256" key="2">
    <source>
        <dbReference type="ARBA" id="ARBA00013274"/>
    </source>
</evidence>
<dbReference type="SMART" id="SM00022">
    <property type="entry name" value="PLAc"/>
    <property type="match status" value="1"/>
</dbReference>
<keyword evidence="7" id="KW-0325">Glycoprotein</keyword>
<evidence type="ECO:0000256" key="5">
    <source>
        <dbReference type="ARBA" id="ARBA00022963"/>
    </source>
</evidence>
<organism evidence="11 12">
    <name type="scientific">Phlyctema vagabunda</name>
    <dbReference type="NCBI Taxonomy" id="108571"/>
    <lineage>
        <taxon>Eukaryota</taxon>
        <taxon>Fungi</taxon>
        <taxon>Dikarya</taxon>
        <taxon>Ascomycota</taxon>
        <taxon>Pezizomycotina</taxon>
        <taxon>Leotiomycetes</taxon>
        <taxon>Helotiales</taxon>
        <taxon>Dermateaceae</taxon>
        <taxon>Phlyctema</taxon>
    </lineage>
</organism>
<keyword evidence="5 8" id="KW-0442">Lipid degradation</keyword>
<dbReference type="PANTHER" id="PTHR10728:SF33">
    <property type="entry name" value="LYSOPHOSPHOLIPASE 1-RELATED"/>
    <property type="match status" value="1"/>
</dbReference>
<evidence type="ECO:0000313" key="12">
    <source>
        <dbReference type="Proteomes" id="UP001629113"/>
    </source>
</evidence>